<reference evidence="2 3" key="1">
    <citation type="journal article" date="1992" name="Lakartidningen">
        <title>[Penicillin V and not amoxicillin is the first choice preparation in acute otitis].</title>
        <authorList>
            <person name="Kamme C."/>
            <person name="Lundgren K."/>
            <person name="Prellner K."/>
        </authorList>
    </citation>
    <scope>NUCLEOTIDE SEQUENCE [LARGE SCALE GENOMIC DNA]</scope>
    <source>
        <strain evidence="2 3">PC3939II</strain>
    </source>
</reference>
<dbReference type="Proteomes" id="UP000322307">
    <property type="component" value="Unassembled WGS sequence"/>
</dbReference>
<evidence type="ECO:0000313" key="2">
    <source>
        <dbReference type="EMBL" id="TXJ48183.1"/>
    </source>
</evidence>
<comment type="caution">
    <text evidence="2">The sequence shown here is derived from an EMBL/GenBank/DDBJ whole genome shotgun (WGS) entry which is preliminary data.</text>
</comment>
<dbReference type="Gene3D" id="2.40.50.90">
    <property type="match status" value="1"/>
</dbReference>
<accession>A0A5C8FEI6</accession>
<name>A0A5C8FEI6_9SPIR</name>
<dbReference type="EMBL" id="SAYE01000017">
    <property type="protein sequence ID" value="TXJ48183.1"/>
    <property type="molecule type" value="Genomic_DNA"/>
</dbReference>
<dbReference type="SUPFAM" id="SSF50199">
    <property type="entry name" value="Staphylococcal nuclease"/>
    <property type="match status" value="1"/>
</dbReference>
<dbReference type="AlphaFoldDB" id="A0A5C8FEI6"/>
<gene>
    <name evidence="2" type="ORF">EPJ84_10720</name>
</gene>
<evidence type="ECO:0008006" key="4">
    <source>
        <dbReference type="Google" id="ProtNLM"/>
    </source>
</evidence>
<dbReference type="RefSeq" id="WP_147718709.1">
    <property type="nucleotide sequence ID" value="NZ_SAYE01000017.1"/>
</dbReference>
<protein>
    <recommendedName>
        <fullName evidence="4">TNase-like domain-containing protein</fullName>
    </recommendedName>
</protein>
<evidence type="ECO:0000313" key="3">
    <source>
        <dbReference type="Proteomes" id="UP000322307"/>
    </source>
</evidence>
<sequence>MLRKAFAISFLIIWTLSGICPLKVLVAKEYTDTIENFKVIKVRDGDTFVITIEDTPDVFGEKIVVRVIGIDTPELNDKREERKATAIKAKEELEKLLTSWKKIVLYNLALLLAVAVEINILDCWQV</sequence>
<dbReference type="InterPro" id="IPR035437">
    <property type="entry name" value="SNase_OB-fold_sf"/>
</dbReference>
<evidence type="ECO:0000256" key="1">
    <source>
        <dbReference type="SAM" id="Phobius"/>
    </source>
</evidence>
<keyword evidence="1" id="KW-0472">Membrane</keyword>
<proteinExistence type="predicted"/>
<feature type="transmembrane region" description="Helical" evidence="1">
    <location>
        <begin position="6"/>
        <end position="26"/>
    </location>
</feature>
<keyword evidence="1" id="KW-0812">Transmembrane</keyword>
<organism evidence="2 3">
    <name type="scientific">Brachyspira aalborgi</name>
    <dbReference type="NCBI Taxonomy" id="29522"/>
    <lineage>
        <taxon>Bacteria</taxon>
        <taxon>Pseudomonadati</taxon>
        <taxon>Spirochaetota</taxon>
        <taxon>Spirochaetia</taxon>
        <taxon>Brachyspirales</taxon>
        <taxon>Brachyspiraceae</taxon>
        <taxon>Brachyspira</taxon>
    </lineage>
</organism>
<feature type="transmembrane region" description="Helical" evidence="1">
    <location>
        <begin position="103"/>
        <end position="121"/>
    </location>
</feature>
<keyword evidence="1" id="KW-1133">Transmembrane helix</keyword>